<keyword evidence="2" id="KW-1185">Reference proteome</keyword>
<dbReference type="AlphaFoldDB" id="U3AYU2"/>
<comment type="caution">
    <text evidence="1">The sequence shown here is derived from an EMBL/GenBank/DDBJ whole genome shotgun (WGS) entry which is preliminary data.</text>
</comment>
<evidence type="ECO:0000313" key="2">
    <source>
        <dbReference type="Proteomes" id="UP000016562"/>
    </source>
</evidence>
<accession>U3AYU2</accession>
<evidence type="ECO:0000313" key="1">
    <source>
        <dbReference type="EMBL" id="GAD78387.1"/>
    </source>
</evidence>
<dbReference type="Proteomes" id="UP000016562">
    <property type="component" value="Unassembled WGS sequence"/>
</dbReference>
<proteinExistence type="predicted"/>
<gene>
    <name evidence="1" type="ORF">VEZ01S_01_01660</name>
</gene>
<organism evidence="1 2">
    <name type="scientific">Vibrio ezurae NBRC 102218</name>
    <dbReference type="NCBI Taxonomy" id="1219080"/>
    <lineage>
        <taxon>Bacteria</taxon>
        <taxon>Pseudomonadati</taxon>
        <taxon>Pseudomonadota</taxon>
        <taxon>Gammaproteobacteria</taxon>
        <taxon>Vibrionales</taxon>
        <taxon>Vibrionaceae</taxon>
        <taxon>Vibrio</taxon>
    </lineage>
</organism>
<protein>
    <submittedName>
        <fullName evidence="1">Uncharacterized protein</fullName>
    </submittedName>
</protein>
<reference evidence="1 2" key="1">
    <citation type="submission" date="2013-09" db="EMBL/GenBank/DDBJ databases">
        <title>Whole genome shotgun sequence of Vibrio ezurae NBRC 102218.</title>
        <authorList>
            <person name="Yoshida I."/>
            <person name="Hosoyama A."/>
            <person name="Numata M."/>
            <person name="Hashimoto M."/>
            <person name="Hosoyama Y."/>
            <person name="Tsuchikane K."/>
            <person name="Noguchi M."/>
            <person name="Hirakata S."/>
            <person name="Ichikawa N."/>
            <person name="Ohji S."/>
            <person name="Yamazoe A."/>
            <person name="Fujita N."/>
        </authorList>
    </citation>
    <scope>NUCLEOTIDE SEQUENCE [LARGE SCALE GENOMIC DNA]</scope>
    <source>
        <strain evidence="1 2">NBRC 102218</strain>
    </source>
</reference>
<name>U3AYU2_9VIBR</name>
<dbReference type="EMBL" id="BATM01000001">
    <property type="protein sequence ID" value="GAD78387.1"/>
    <property type="molecule type" value="Genomic_DNA"/>
</dbReference>
<sequence length="64" mass="7368">MTKKSVTQTFATINPIGDCSLKLKRKLSKKLSSSTVSANRRKRMRANNKKKLLWRNRSYVTLAI</sequence>